<comment type="function">
    <text evidence="2">May be involved in the metabolism of insect hormones and in the breakdown of synthetic insecticides.</text>
</comment>
<evidence type="ECO:0000313" key="19">
    <source>
        <dbReference type="RefSeq" id="XP_013179638.1"/>
    </source>
</evidence>
<keyword evidence="7 14" id="KW-0479">Metal-binding</keyword>
<dbReference type="RefSeq" id="XP_013179638.1">
    <property type="nucleotide sequence ID" value="XM_013324184.1"/>
</dbReference>
<dbReference type="GO" id="GO:0005506">
    <property type="term" value="F:iron ion binding"/>
    <property type="evidence" value="ECO:0007669"/>
    <property type="project" value="InterPro"/>
</dbReference>
<dbReference type="FunFam" id="1.10.630.10:FF:000238">
    <property type="entry name" value="Cytochrome P450 2A6"/>
    <property type="match status" value="1"/>
</dbReference>
<organism evidence="17 18">
    <name type="scientific">Papilio xuthus</name>
    <name type="common">Asian swallowtail butterfly</name>
    <dbReference type="NCBI Taxonomy" id="66420"/>
    <lineage>
        <taxon>Eukaryota</taxon>
        <taxon>Metazoa</taxon>
        <taxon>Ecdysozoa</taxon>
        <taxon>Arthropoda</taxon>
        <taxon>Hexapoda</taxon>
        <taxon>Insecta</taxon>
        <taxon>Pterygota</taxon>
        <taxon>Neoptera</taxon>
        <taxon>Endopterygota</taxon>
        <taxon>Lepidoptera</taxon>
        <taxon>Glossata</taxon>
        <taxon>Ditrysia</taxon>
        <taxon>Papilionoidea</taxon>
        <taxon>Papilionidae</taxon>
        <taxon>Papilioninae</taxon>
        <taxon>Papilio</taxon>
    </lineage>
</organism>
<proteinExistence type="inferred from homology"/>
<gene>
    <name evidence="19" type="primary">LOC106126487</name>
    <name evidence="17" type="ORF">RR46_07206</name>
</gene>
<dbReference type="InterPro" id="IPR002401">
    <property type="entry name" value="Cyt_P450_E_grp-I"/>
</dbReference>
<accession>A0A194QB17</accession>
<evidence type="ECO:0000256" key="4">
    <source>
        <dbReference type="ARBA" id="ARBA00004406"/>
    </source>
</evidence>
<evidence type="ECO:0000256" key="7">
    <source>
        <dbReference type="ARBA" id="ARBA00022723"/>
    </source>
</evidence>
<evidence type="ECO:0000313" key="18">
    <source>
        <dbReference type="Proteomes" id="UP000053268"/>
    </source>
</evidence>
<keyword evidence="12 15" id="KW-0503">Monooxygenase</keyword>
<evidence type="ECO:0000256" key="10">
    <source>
        <dbReference type="ARBA" id="ARBA00023002"/>
    </source>
</evidence>
<evidence type="ECO:0000256" key="12">
    <source>
        <dbReference type="ARBA" id="ARBA00023033"/>
    </source>
</evidence>
<comment type="cofactor">
    <cofactor evidence="1 14">
        <name>heme</name>
        <dbReference type="ChEBI" id="CHEBI:30413"/>
    </cofactor>
</comment>
<keyword evidence="11 14" id="KW-0408">Iron</keyword>
<feature type="chain" id="PRO_5044554434" evidence="16">
    <location>
        <begin position="20"/>
        <end position="487"/>
    </location>
</feature>
<dbReference type="PROSITE" id="PS00086">
    <property type="entry name" value="CYTOCHROME_P450"/>
    <property type="match status" value="1"/>
</dbReference>
<dbReference type="InterPro" id="IPR017972">
    <property type="entry name" value="Cyt_P450_CS"/>
</dbReference>
<dbReference type="GO" id="GO:0020037">
    <property type="term" value="F:heme binding"/>
    <property type="evidence" value="ECO:0007669"/>
    <property type="project" value="InterPro"/>
</dbReference>
<comment type="subcellular location">
    <subcellularLocation>
        <location evidence="4">Endoplasmic reticulum membrane</location>
        <topology evidence="4">Peripheral membrane protein</topology>
    </subcellularLocation>
    <subcellularLocation>
        <location evidence="3">Microsome membrane</location>
        <topology evidence="3">Peripheral membrane protein</topology>
    </subcellularLocation>
</comment>
<dbReference type="STRING" id="66420.A0A194QB17"/>
<reference evidence="19" key="2">
    <citation type="submission" date="2025-04" db="UniProtKB">
        <authorList>
            <consortium name="RefSeq"/>
        </authorList>
    </citation>
    <scope>IDENTIFICATION</scope>
</reference>
<reference evidence="17 18" key="1">
    <citation type="journal article" date="2015" name="Nat. Commun.">
        <title>Outbred genome sequencing and CRISPR/Cas9 gene editing in butterflies.</title>
        <authorList>
            <person name="Li X."/>
            <person name="Fan D."/>
            <person name="Zhang W."/>
            <person name="Liu G."/>
            <person name="Zhang L."/>
            <person name="Zhao L."/>
            <person name="Fang X."/>
            <person name="Chen L."/>
            <person name="Dong Y."/>
            <person name="Chen Y."/>
            <person name="Ding Y."/>
            <person name="Zhao R."/>
            <person name="Feng M."/>
            <person name="Zhu Y."/>
            <person name="Feng Y."/>
            <person name="Jiang X."/>
            <person name="Zhu D."/>
            <person name="Xiang H."/>
            <person name="Feng X."/>
            <person name="Li S."/>
            <person name="Wang J."/>
            <person name="Zhang G."/>
            <person name="Kronforst M.R."/>
            <person name="Wang W."/>
        </authorList>
    </citation>
    <scope>NUCLEOTIDE SEQUENCE [LARGE SCALE GENOMIC DNA]</scope>
    <source>
        <strain evidence="17">Ya'a_city_454_Px</strain>
        <tissue evidence="17">Whole body</tissue>
    </source>
</reference>
<dbReference type="KEGG" id="pxu:106126487"/>
<dbReference type="GO" id="GO:0005789">
    <property type="term" value="C:endoplasmic reticulum membrane"/>
    <property type="evidence" value="ECO:0007669"/>
    <property type="project" value="UniProtKB-SubCell"/>
</dbReference>
<keyword evidence="13" id="KW-0472">Membrane</keyword>
<dbReference type="GO" id="GO:0006805">
    <property type="term" value="P:xenobiotic metabolic process"/>
    <property type="evidence" value="ECO:0007669"/>
    <property type="project" value="TreeGrafter"/>
</dbReference>
<dbReference type="CTD" id="100127103"/>
<dbReference type="Proteomes" id="UP000694872">
    <property type="component" value="Unplaced"/>
</dbReference>
<evidence type="ECO:0000313" key="17">
    <source>
        <dbReference type="EMBL" id="KPJ00616.1"/>
    </source>
</evidence>
<dbReference type="Gene3D" id="1.10.630.10">
    <property type="entry name" value="Cytochrome P450"/>
    <property type="match status" value="1"/>
</dbReference>
<keyword evidence="16" id="KW-0732">Signal</keyword>
<dbReference type="Pfam" id="PF00067">
    <property type="entry name" value="p450"/>
    <property type="match status" value="1"/>
</dbReference>
<dbReference type="GeneID" id="106126487"/>
<evidence type="ECO:0000256" key="5">
    <source>
        <dbReference type="ARBA" id="ARBA00010617"/>
    </source>
</evidence>
<sequence length="487" mass="56021">MIPLSVILLFIIIVISVFKSVLKPKNYPPGPNWIPYFGCSNVVNDLTKKYGSQWKALSVLAKSFSTSVLGLKMGTEMVVVVYGEKNIRQIFTDKEFEGRPDNFFIRLRCLGKRLGITFADGPMWREQRLFAVKQLRSGGFGKSQMEKEIQQEMMYILRYLKRLRGYPCDPQHVLATSVMNILWTYIAGERIEENRLKHLLDLLSARSKAFSIAGGLLNQVPWCRFIFPEMSGYSLIQSINEQISAIIEEHIEKHKKRLVDGNDFMYSFIEEIENKREGFTEEQLKTICLDILIAGSQTTSNVLGFALLTVLRNKVMQQKIYDEINQILGDATPTWTDMSRLLYTNAFIQEIYRYYTIVPLMGPRRTLDDTYIDGYFIPKETTVLMAVGDLHVDPRIWCEPRKFKPERFIDPRGTLKNVEHLYPFGLGRRRCPGDTLAKSFIFIVFVGILQKFKVDPIEGVFPSAEPIIGLISAPKPYSAVFTPRRNE</sequence>
<dbReference type="PRINTS" id="PR00385">
    <property type="entry name" value="P450"/>
</dbReference>
<evidence type="ECO:0000256" key="15">
    <source>
        <dbReference type="RuleBase" id="RU000461"/>
    </source>
</evidence>
<protein>
    <submittedName>
        <fullName evidence="19">Probable cytochrome P450 305a1 isoform X1</fullName>
    </submittedName>
    <submittedName>
        <fullName evidence="17">Putative cytochrome P450 305a1</fullName>
    </submittedName>
</protein>
<dbReference type="PANTHER" id="PTHR24300">
    <property type="entry name" value="CYTOCHROME P450 508A4-RELATED"/>
    <property type="match status" value="1"/>
</dbReference>
<keyword evidence="18" id="KW-1185">Reference proteome</keyword>
<comment type="similarity">
    <text evidence="5 15">Belongs to the cytochrome P450 family.</text>
</comment>
<keyword evidence="6 14" id="KW-0349">Heme</keyword>
<evidence type="ECO:0000256" key="2">
    <source>
        <dbReference type="ARBA" id="ARBA00003690"/>
    </source>
</evidence>
<dbReference type="InterPro" id="IPR036396">
    <property type="entry name" value="Cyt_P450_sf"/>
</dbReference>
<dbReference type="OrthoDB" id="3934656at2759"/>
<evidence type="ECO:0000256" key="13">
    <source>
        <dbReference type="ARBA" id="ARBA00023136"/>
    </source>
</evidence>
<keyword evidence="8" id="KW-0256">Endoplasmic reticulum</keyword>
<evidence type="ECO:0000256" key="9">
    <source>
        <dbReference type="ARBA" id="ARBA00022848"/>
    </source>
</evidence>
<evidence type="ECO:0000256" key="14">
    <source>
        <dbReference type="PIRSR" id="PIRSR602401-1"/>
    </source>
</evidence>
<dbReference type="PANTHER" id="PTHR24300:SF376">
    <property type="entry name" value="CYTOCHROME P450 15A1"/>
    <property type="match status" value="1"/>
</dbReference>
<evidence type="ECO:0000256" key="3">
    <source>
        <dbReference type="ARBA" id="ARBA00004174"/>
    </source>
</evidence>
<evidence type="ECO:0000256" key="1">
    <source>
        <dbReference type="ARBA" id="ARBA00001971"/>
    </source>
</evidence>
<dbReference type="InterPro" id="IPR050182">
    <property type="entry name" value="Cytochrome_P450_fam2"/>
</dbReference>
<dbReference type="Proteomes" id="UP000053268">
    <property type="component" value="Unassembled WGS sequence"/>
</dbReference>
<feature type="signal peptide" evidence="16">
    <location>
        <begin position="1"/>
        <end position="19"/>
    </location>
</feature>
<dbReference type="PRINTS" id="PR00463">
    <property type="entry name" value="EP450I"/>
</dbReference>
<dbReference type="SUPFAM" id="SSF48264">
    <property type="entry name" value="Cytochrome P450"/>
    <property type="match status" value="1"/>
</dbReference>
<keyword evidence="10 15" id="KW-0560">Oxidoreductase</keyword>
<feature type="binding site" description="axial binding residue" evidence="14">
    <location>
        <position position="431"/>
    </location>
    <ligand>
        <name>heme</name>
        <dbReference type="ChEBI" id="CHEBI:30413"/>
    </ligand>
    <ligandPart>
        <name>Fe</name>
        <dbReference type="ChEBI" id="CHEBI:18248"/>
    </ligandPart>
</feature>
<dbReference type="EMBL" id="KQ459463">
    <property type="protein sequence ID" value="KPJ00616.1"/>
    <property type="molecule type" value="Genomic_DNA"/>
</dbReference>
<dbReference type="AlphaFoldDB" id="A0A194QB17"/>
<evidence type="ECO:0000256" key="16">
    <source>
        <dbReference type="SAM" id="SignalP"/>
    </source>
</evidence>
<name>A0A194QB17_PAPXU</name>
<evidence type="ECO:0000256" key="11">
    <source>
        <dbReference type="ARBA" id="ARBA00023004"/>
    </source>
</evidence>
<evidence type="ECO:0000256" key="8">
    <source>
        <dbReference type="ARBA" id="ARBA00022824"/>
    </source>
</evidence>
<dbReference type="GO" id="GO:0006082">
    <property type="term" value="P:organic acid metabolic process"/>
    <property type="evidence" value="ECO:0007669"/>
    <property type="project" value="TreeGrafter"/>
</dbReference>
<dbReference type="GO" id="GO:0008395">
    <property type="term" value="F:steroid hydroxylase activity"/>
    <property type="evidence" value="ECO:0007669"/>
    <property type="project" value="TreeGrafter"/>
</dbReference>
<dbReference type="GO" id="GO:0016712">
    <property type="term" value="F:oxidoreductase activity, acting on paired donors, with incorporation or reduction of molecular oxygen, reduced flavin or flavoprotein as one donor, and incorporation of one atom of oxygen"/>
    <property type="evidence" value="ECO:0007669"/>
    <property type="project" value="TreeGrafter"/>
</dbReference>
<evidence type="ECO:0000256" key="6">
    <source>
        <dbReference type="ARBA" id="ARBA00022617"/>
    </source>
</evidence>
<keyword evidence="9" id="KW-0492">Microsome</keyword>
<dbReference type="InterPro" id="IPR001128">
    <property type="entry name" value="Cyt_P450"/>
</dbReference>